<dbReference type="EMBL" id="LQZT01000008">
    <property type="protein sequence ID" value="OCW58316.1"/>
    <property type="molecule type" value="Genomic_DNA"/>
</dbReference>
<protein>
    <recommendedName>
        <fullName evidence="5">Release factor glutamine methyltransferase</fullName>
        <shortName evidence="5">RF MTase</shortName>
        <ecNumber evidence="5">2.1.1.297</ecNumber>
    </recommendedName>
    <alternativeName>
        <fullName evidence="5">N5-glutamine methyltransferase PrmC</fullName>
    </alternativeName>
    <alternativeName>
        <fullName evidence="5">Protein-(glutamine-N5) MTase PrmC</fullName>
    </alternativeName>
    <alternativeName>
        <fullName evidence="5">Protein-glutamine N-methyltransferase PrmC</fullName>
    </alternativeName>
</protein>
<sequence>MLRAAFRAAGLETADLDARLLAAGLTGLEPHRIVTGCADPLTPAQAQALARAMAERLGGRPVHRILGARDFYGLTFALSPATLEPRPDTETLVDAVLAFVRARVARYGTCRIADLGIGTGAIGLTLLAECPGAQCLGIDLSAEAVSTALANARSLGLAGRYAAVAGNWFEGIDAHFDLIVSNPPYIPTADLATLTRDVTEHDPMLALDGGADGLAAYRAIAAQAGERLAKAGLVALEIGSGQKAEVAGLFAARGFALEDVIADLGGVDRVLLFTFGGGGRGD</sequence>
<dbReference type="CDD" id="cd02440">
    <property type="entry name" value="AdoMet_MTases"/>
    <property type="match status" value="1"/>
</dbReference>
<keyword evidence="3 5" id="KW-0949">S-adenosyl-L-methionine</keyword>
<dbReference type="Pfam" id="PF05175">
    <property type="entry name" value="MTS"/>
    <property type="match status" value="1"/>
</dbReference>
<dbReference type="PANTHER" id="PTHR18895:SF74">
    <property type="entry name" value="MTRF1L RELEASE FACTOR GLUTAMINE METHYLTRANSFERASE"/>
    <property type="match status" value="1"/>
</dbReference>
<dbReference type="NCBIfam" id="TIGR00536">
    <property type="entry name" value="hemK_fam"/>
    <property type="match status" value="1"/>
</dbReference>
<dbReference type="GO" id="GO:0032259">
    <property type="term" value="P:methylation"/>
    <property type="evidence" value="ECO:0007669"/>
    <property type="project" value="UniProtKB-KW"/>
</dbReference>
<evidence type="ECO:0000313" key="9">
    <source>
        <dbReference type="Proteomes" id="UP000094795"/>
    </source>
</evidence>
<dbReference type="PANTHER" id="PTHR18895">
    <property type="entry name" value="HEMK METHYLTRANSFERASE"/>
    <property type="match status" value="1"/>
</dbReference>
<evidence type="ECO:0000256" key="1">
    <source>
        <dbReference type="ARBA" id="ARBA00022603"/>
    </source>
</evidence>
<dbReference type="Pfam" id="PF17827">
    <property type="entry name" value="PrmC_N"/>
    <property type="match status" value="1"/>
</dbReference>
<comment type="caution">
    <text evidence="8">The sequence shown here is derived from an EMBL/GenBank/DDBJ whole genome shotgun (WGS) entry which is preliminary data.</text>
</comment>
<proteinExistence type="inferred from homology"/>
<dbReference type="AlphaFoldDB" id="A0A1C1YY39"/>
<dbReference type="InterPro" id="IPR007848">
    <property type="entry name" value="Small_mtfrase_dom"/>
</dbReference>
<dbReference type="STRING" id="1480615.AWJ14_21765"/>
<dbReference type="InterPro" id="IPR019874">
    <property type="entry name" value="RF_methyltr_PrmC"/>
</dbReference>
<dbReference type="HAMAP" id="MF_02126">
    <property type="entry name" value="RF_methyltr_PrmC"/>
    <property type="match status" value="1"/>
</dbReference>
<organism evidence="8 9">
    <name type="scientific">Hoeflea olei</name>
    <dbReference type="NCBI Taxonomy" id="1480615"/>
    <lineage>
        <taxon>Bacteria</taxon>
        <taxon>Pseudomonadati</taxon>
        <taxon>Pseudomonadota</taxon>
        <taxon>Alphaproteobacteria</taxon>
        <taxon>Hyphomicrobiales</taxon>
        <taxon>Rhizobiaceae</taxon>
        <taxon>Hoeflea</taxon>
    </lineage>
</organism>
<keyword evidence="9" id="KW-1185">Reference proteome</keyword>
<dbReference type="InterPro" id="IPR040758">
    <property type="entry name" value="PrmC_N"/>
</dbReference>
<evidence type="ECO:0000259" key="6">
    <source>
        <dbReference type="Pfam" id="PF05175"/>
    </source>
</evidence>
<dbReference type="SUPFAM" id="SSF53335">
    <property type="entry name" value="S-adenosyl-L-methionine-dependent methyltransferases"/>
    <property type="match status" value="1"/>
</dbReference>
<comment type="similarity">
    <text evidence="5">Belongs to the protein N5-glutamine methyltransferase family. PrmC subfamily.</text>
</comment>
<keyword evidence="2 5" id="KW-0808">Transferase</keyword>
<evidence type="ECO:0000256" key="2">
    <source>
        <dbReference type="ARBA" id="ARBA00022679"/>
    </source>
</evidence>
<feature type="domain" description="Methyltransferase small" evidence="6">
    <location>
        <begin position="110"/>
        <end position="187"/>
    </location>
</feature>
<dbReference type="InterPro" id="IPR004556">
    <property type="entry name" value="HemK-like"/>
</dbReference>
<dbReference type="GO" id="GO:0102559">
    <property type="term" value="F:peptide chain release factor N(5)-glutamine methyltransferase activity"/>
    <property type="evidence" value="ECO:0007669"/>
    <property type="project" value="UniProtKB-EC"/>
</dbReference>
<dbReference type="InterPro" id="IPR002052">
    <property type="entry name" value="DNA_methylase_N6_adenine_CS"/>
</dbReference>
<dbReference type="InterPro" id="IPR050320">
    <property type="entry name" value="N5-glutamine_MTase"/>
</dbReference>
<dbReference type="Gene3D" id="1.10.8.10">
    <property type="entry name" value="DNA helicase RuvA subunit, C-terminal domain"/>
    <property type="match status" value="1"/>
</dbReference>
<name>A0A1C1YY39_9HYPH</name>
<evidence type="ECO:0000256" key="5">
    <source>
        <dbReference type="HAMAP-Rule" id="MF_02126"/>
    </source>
</evidence>
<feature type="binding site" evidence="5">
    <location>
        <position position="139"/>
    </location>
    <ligand>
        <name>S-adenosyl-L-methionine</name>
        <dbReference type="ChEBI" id="CHEBI:59789"/>
    </ligand>
</feature>
<dbReference type="GO" id="GO:0003676">
    <property type="term" value="F:nucleic acid binding"/>
    <property type="evidence" value="ECO:0007669"/>
    <property type="project" value="InterPro"/>
</dbReference>
<evidence type="ECO:0000256" key="3">
    <source>
        <dbReference type="ARBA" id="ARBA00022691"/>
    </source>
</evidence>
<evidence type="ECO:0000313" key="8">
    <source>
        <dbReference type="EMBL" id="OCW58316.1"/>
    </source>
</evidence>
<comment type="function">
    <text evidence="5">Methylates the class 1 translation termination release factors RF1/PrfA and RF2/PrfB on the glutamine residue of the universally conserved GGQ motif.</text>
</comment>
<comment type="catalytic activity">
    <reaction evidence="4 5">
        <text>L-glutaminyl-[peptide chain release factor] + S-adenosyl-L-methionine = N(5)-methyl-L-glutaminyl-[peptide chain release factor] + S-adenosyl-L-homocysteine + H(+)</text>
        <dbReference type="Rhea" id="RHEA:42896"/>
        <dbReference type="Rhea" id="RHEA-COMP:10271"/>
        <dbReference type="Rhea" id="RHEA-COMP:10272"/>
        <dbReference type="ChEBI" id="CHEBI:15378"/>
        <dbReference type="ChEBI" id="CHEBI:30011"/>
        <dbReference type="ChEBI" id="CHEBI:57856"/>
        <dbReference type="ChEBI" id="CHEBI:59789"/>
        <dbReference type="ChEBI" id="CHEBI:61891"/>
        <dbReference type="EC" id="2.1.1.297"/>
    </reaction>
</comment>
<dbReference type="PROSITE" id="PS00092">
    <property type="entry name" value="N6_MTASE"/>
    <property type="match status" value="1"/>
</dbReference>
<accession>A0A1C1YY39</accession>
<evidence type="ECO:0000259" key="7">
    <source>
        <dbReference type="Pfam" id="PF17827"/>
    </source>
</evidence>
<dbReference type="InterPro" id="IPR029063">
    <property type="entry name" value="SAM-dependent_MTases_sf"/>
</dbReference>
<dbReference type="Proteomes" id="UP000094795">
    <property type="component" value="Unassembled WGS sequence"/>
</dbReference>
<dbReference type="Gene3D" id="3.40.50.150">
    <property type="entry name" value="Vaccinia Virus protein VP39"/>
    <property type="match status" value="1"/>
</dbReference>
<keyword evidence="1 5" id="KW-0489">Methyltransferase</keyword>
<dbReference type="EC" id="2.1.1.297" evidence="5"/>
<dbReference type="NCBIfam" id="TIGR03534">
    <property type="entry name" value="RF_mod_PrmC"/>
    <property type="match status" value="1"/>
</dbReference>
<reference evidence="8 9" key="1">
    <citation type="submission" date="2015-12" db="EMBL/GenBank/DDBJ databases">
        <authorList>
            <person name="Shamseldin A."/>
            <person name="Moawad H."/>
            <person name="Abd El-Rahim W.M."/>
            <person name="Sadowsky M.J."/>
        </authorList>
    </citation>
    <scope>NUCLEOTIDE SEQUENCE [LARGE SCALE GENOMIC DNA]</scope>
    <source>
        <strain evidence="8 9">JC234</strain>
    </source>
</reference>
<evidence type="ECO:0000256" key="4">
    <source>
        <dbReference type="ARBA" id="ARBA00048391"/>
    </source>
</evidence>
<feature type="binding site" evidence="5">
    <location>
        <position position="168"/>
    </location>
    <ligand>
        <name>S-adenosyl-L-methionine</name>
        <dbReference type="ChEBI" id="CHEBI:59789"/>
    </ligand>
</feature>
<gene>
    <name evidence="5" type="primary">prmC</name>
    <name evidence="8" type="ORF">AWJ14_21765</name>
</gene>
<feature type="binding site" evidence="5">
    <location>
        <position position="182"/>
    </location>
    <ligand>
        <name>S-adenosyl-L-methionine</name>
        <dbReference type="ChEBI" id="CHEBI:59789"/>
    </ligand>
</feature>
<feature type="binding site" evidence="5">
    <location>
        <begin position="116"/>
        <end position="120"/>
    </location>
    <ligand>
        <name>S-adenosyl-L-methionine</name>
        <dbReference type="ChEBI" id="CHEBI:59789"/>
    </ligand>
</feature>
<feature type="binding site" evidence="5">
    <location>
        <begin position="182"/>
        <end position="185"/>
    </location>
    <ligand>
        <name>substrate</name>
    </ligand>
</feature>
<feature type="domain" description="Release factor glutamine methyltransferase N-terminal" evidence="7">
    <location>
        <begin position="3"/>
        <end position="67"/>
    </location>
</feature>